<keyword evidence="5 11" id="KW-0862">Zinc</keyword>
<feature type="domain" description="NR LBD" evidence="14">
    <location>
        <begin position="355"/>
        <end position="621"/>
    </location>
</feature>
<dbReference type="PANTHER" id="PTHR47630:SF1">
    <property type="entry name" value="NUCLEAR HORMONE RECEPTOR FAMILY MEMBER NHR-4"/>
    <property type="match status" value="1"/>
</dbReference>
<keyword evidence="9 11" id="KW-0675">Receptor</keyword>
<reference evidence="16" key="1">
    <citation type="journal article" date="2015" name="Nat. Genet.">
        <title>The genome and transcriptome of the zoonotic hookworm Ancylostoma ceylanicum identify infection-specific gene families.</title>
        <authorList>
            <person name="Schwarz E.M."/>
            <person name="Hu Y."/>
            <person name="Antoshechkin I."/>
            <person name="Miller M.M."/>
            <person name="Sternberg P.W."/>
            <person name="Aroian R.V."/>
        </authorList>
    </citation>
    <scope>NUCLEOTIDE SEQUENCE</scope>
    <source>
        <strain evidence="16">HY135</strain>
    </source>
</reference>
<evidence type="ECO:0000259" key="13">
    <source>
        <dbReference type="PROSITE" id="PS51030"/>
    </source>
</evidence>
<dbReference type="PROSITE" id="PS00031">
    <property type="entry name" value="NUCLEAR_REC_DBD_1"/>
    <property type="match status" value="1"/>
</dbReference>
<dbReference type="PRINTS" id="PR00047">
    <property type="entry name" value="STROIDFINGER"/>
</dbReference>
<dbReference type="Gene3D" id="1.10.565.10">
    <property type="entry name" value="Retinoid X Receptor"/>
    <property type="match status" value="1"/>
</dbReference>
<name>A0A016WL88_9BILA</name>
<evidence type="ECO:0000313" key="16">
    <source>
        <dbReference type="Proteomes" id="UP000024635"/>
    </source>
</evidence>
<sequence>MSRSRRAQEVDGRGLRWVYCGNRVSRNTLKSCLGGLFGVLNTNIVSILYRNLIFVGIRQEIQIKCQFQAQQCTCAVDSRPEFRPLCLNDANAPKSVRTNASSSFARPTDYSRSSNLLLLLLLPPRPFLVSSLLPPLTEADFYPAGSWTSSTRFRTPGPARRMPKRKMLVDPVLEPFLGKCEDVDDYPSYDATNTSPSTSMDLTAQNKLICDVCGDVAFGKHYGINACNGCKGFFRRSVWSRRQYSCRFGGDCPVVKEHRNVCRSCRLKKCFEVGMNPDSVQNERDRNVKSGTTMPMAPLANGIFKRKRVRPEMSEQASQTDPPMSPPQCSERPVKVERVSTPPECHDLPTPSSYDMFTIPETLMTLENQVFSHTPIEADYSINATKTQINLPFEVVFRRPMLVSPRYPMRFTGERILTPEDLIDGWRRHFTYFSDWCRGLEEFQMLNEKDQDVLARRRLNLHGWLSHSYYSMKCGAPGLCFANGAFHPVEGGHPSIVDFYKACMPRLMTYVIGPMRTMAMDDVEFVLLKAIVFFAEDHGLSSEGKVVVVKGKERFLNALYAYVRNQKVDNAPHATCRVAKFMLMLSALTALHHLMNEEVQMTSLFNIIEFDELIQTCHKSSPPICSSPSR</sequence>
<evidence type="ECO:0000256" key="1">
    <source>
        <dbReference type="ARBA" id="ARBA00004123"/>
    </source>
</evidence>
<dbReference type="OrthoDB" id="5837785at2759"/>
<dbReference type="SMART" id="SM00399">
    <property type="entry name" value="ZnF_C4"/>
    <property type="match status" value="1"/>
</dbReference>
<dbReference type="GO" id="GO:0000978">
    <property type="term" value="F:RNA polymerase II cis-regulatory region sequence-specific DNA binding"/>
    <property type="evidence" value="ECO:0007669"/>
    <property type="project" value="InterPro"/>
</dbReference>
<dbReference type="Pfam" id="PF00104">
    <property type="entry name" value="Hormone_recep"/>
    <property type="match status" value="1"/>
</dbReference>
<evidence type="ECO:0000313" key="15">
    <source>
        <dbReference type="EMBL" id="EYC40376.1"/>
    </source>
</evidence>
<dbReference type="Proteomes" id="UP000024635">
    <property type="component" value="Unassembled WGS sequence"/>
</dbReference>
<dbReference type="InterPro" id="IPR013088">
    <property type="entry name" value="Znf_NHR/GATA"/>
</dbReference>
<dbReference type="CDD" id="cd06960">
    <property type="entry name" value="NR_DBD_HNF4A"/>
    <property type="match status" value="1"/>
</dbReference>
<keyword evidence="10 11" id="KW-0539">Nucleus</keyword>
<evidence type="ECO:0000256" key="2">
    <source>
        <dbReference type="ARBA" id="ARBA00005993"/>
    </source>
</evidence>
<dbReference type="CDD" id="cd06157">
    <property type="entry name" value="NR_LBD"/>
    <property type="match status" value="1"/>
</dbReference>
<evidence type="ECO:0008006" key="17">
    <source>
        <dbReference type="Google" id="ProtNLM"/>
    </source>
</evidence>
<evidence type="ECO:0000256" key="4">
    <source>
        <dbReference type="ARBA" id="ARBA00022771"/>
    </source>
</evidence>
<evidence type="ECO:0000256" key="11">
    <source>
        <dbReference type="RuleBase" id="RU004334"/>
    </source>
</evidence>
<dbReference type="PRINTS" id="PR00398">
    <property type="entry name" value="STRDHORMONER"/>
</dbReference>
<feature type="domain" description="Nuclear receptor" evidence="13">
    <location>
        <begin position="207"/>
        <end position="282"/>
    </location>
</feature>
<dbReference type="SUPFAM" id="SSF48508">
    <property type="entry name" value="Nuclear receptor ligand-binding domain"/>
    <property type="match status" value="1"/>
</dbReference>
<evidence type="ECO:0000256" key="7">
    <source>
        <dbReference type="ARBA" id="ARBA00023125"/>
    </source>
</evidence>
<dbReference type="Pfam" id="PF00105">
    <property type="entry name" value="zf-C4"/>
    <property type="match status" value="1"/>
</dbReference>
<dbReference type="FunFam" id="3.30.50.10:FF:000030">
    <property type="entry name" value="Nuclear Hormone Receptor family"/>
    <property type="match status" value="1"/>
</dbReference>
<organism evidence="15 16">
    <name type="scientific">Ancylostoma ceylanicum</name>
    <dbReference type="NCBI Taxonomy" id="53326"/>
    <lineage>
        <taxon>Eukaryota</taxon>
        <taxon>Metazoa</taxon>
        <taxon>Ecdysozoa</taxon>
        <taxon>Nematoda</taxon>
        <taxon>Chromadorea</taxon>
        <taxon>Rhabditida</taxon>
        <taxon>Rhabditina</taxon>
        <taxon>Rhabditomorpha</taxon>
        <taxon>Strongyloidea</taxon>
        <taxon>Ancylostomatidae</taxon>
        <taxon>Ancylostomatinae</taxon>
        <taxon>Ancylostoma</taxon>
    </lineage>
</organism>
<dbReference type="GO" id="GO:0003700">
    <property type="term" value="F:DNA-binding transcription factor activity"/>
    <property type="evidence" value="ECO:0007669"/>
    <property type="project" value="InterPro"/>
</dbReference>
<dbReference type="InterPro" id="IPR001723">
    <property type="entry name" value="Nuclear_hrmn_rcpt"/>
</dbReference>
<keyword evidence="16" id="KW-1185">Reference proteome</keyword>
<comment type="caution">
    <text evidence="15">The sequence shown here is derived from an EMBL/GenBank/DDBJ whole genome shotgun (WGS) entry which is preliminary data.</text>
</comment>
<evidence type="ECO:0000256" key="12">
    <source>
        <dbReference type="SAM" id="MobiDB-lite"/>
    </source>
</evidence>
<feature type="region of interest" description="Disordered" evidence="12">
    <location>
        <begin position="309"/>
        <end position="333"/>
    </location>
</feature>
<evidence type="ECO:0000256" key="5">
    <source>
        <dbReference type="ARBA" id="ARBA00022833"/>
    </source>
</evidence>
<dbReference type="EMBL" id="JARK01000216">
    <property type="protein sequence ID" value="EYC40376.1"/>
    <property type="molecule type" value="Genomic_DNA"/>
</dbReference>
<keyword evidence="8 11" id="KW-0804">Transcription</keyword>
<keyword evidence="6 11" id="KW-0805">Transcription regulation</keyword>
<evidence type="ECO:0000259" key="14">
    <source>
        <dbReference type="PROSITE" id="PS51843"/>
    </source>
</evidence>
<keyword evidence="4 11" id="KW-0863">Zinc-finger</keyword>
<evidence type="ECO:0000256" key="9">
    <source>
        <dbReference type="ARBA" id="ARBA00023170"/>
    </source>
</evidence>
<keyword evidence="7 11" id="KW-0238">DNA-binding</keyword>
<proteinExistence type="inferred from homology"/>
<dbReference type="SUPFAM" id="SSF57716">
    <property type="entry name" value="Glucocorticoid receptor-like (DNA-binding domain)"/>
    <property type="match status" value="1"/>
</dbReference>
<evidence type="ECO:0000256" key="3">
    <source>
        <dbReference type="ARBA" id="ARBA00022723"/>
    </source>
</evidence>
<gene>
    <name evidence="15" type="primary">Acey_s0616.g692</name>
    <name evidence="15" type="synonym">Acey-nhr-4</name>
    <name evidence="15" type="ORF">Y032_0616g692</name>
</gene>
<dbReference type="AlphaFoldDB" id="A0A016WL88"/>
<dbReference type="PROSITE" id="PS51030">
    <property type="entry name" value="NUCLEAR_REC_DBD_2"/>
    <property type="match status" value="1"/>
</dbReference>
<evidence type="ECO:0000256" key="6">
    <source>
        <dbReference type="ARBA" id="ARBA00023015"/>
    </source>
</evidence>
<comment type="subcellular location">
    <subcellularLocation>
        <location evidence="1 11">Nucleus</location>
    </subcellularLocation>
</comment>
<dbReference type="InterPro" id="IPR035500">
    <property type="entry name" value="NHR-like_dom_sf"/>
</dbReference>
<accession>A0A016WL88</accession>
<dbReference type="InterPro" id="IPR052499">
    <property type="entry name" value="C.elegans_NHRs"/>
</dbReference>
<evidence type="ECO:0000256" key="8">
    <source>
        <dbReference type="ARBA" id="ARBA00023163"/>
    </source>
</evidence>
<dbReference type="PROSITE" id="PS51843">
    <property type="entry name" value="NR_LBD"/>
    <property type="match status" value="1"/>
</dbReference>
<dbReference type="PANTHER" id="PTHR47630">
    <property type="entry name" value="NUCLEAR HORMONE RECEPTOR FAMILY-RELATED-RELATED"/>
    <property type="match status" value="1"/>
</dbReference>
<dbReference type="InterPro" id="IPR000536">
    <property type="entry name" value="Nucl_hrmn_rcpt_lig-bd"/>
</dbReference>
<dbReference type="GO" id="GO:0005634">
    <property type="term" value="C:nucleus"/>
    <property type="evidence" value="ECO:0007669"/>
    <property type="project" value="UniProtKB-SubCell"/>
</dbReference>
<keyword evidence="3 11" id="KW-0479">Metal-binding</keyword>
<comment type="similarity">
    <text evidence="2 11">Belongs to the nuclear hormone receptor family.</text>
</comment>
<dbReference type="Gene3D" id="3.30.50.10">
    <property type="entry name" value="Erythroid Transcription Factor GATA-1, subunit A"/>
    <property type="match status" value="1"/>
</dbReference>
<dbReference type="SMART" id="SM00430">
    <property type="entry name" value="HOLI"/>
    <property type="match status" value="1"/>
</dbReference>
<dbReference type="GO" id="GO:0008270">
    <property type="term" value="F:zinc ion binding"/>
    <property type="evidence" value="ECO:0007669"/>
    <property type="project" value="UniProtKB-KW"/>
</dbReference>
<dbReference type="STRING" id="53326.A0A016WL88"/>
<dbReference type="InterPro" id="IPR049636">
    <property type="entry name" value="HNF4-like_DBD"/>
</dbReference>
<dbReference type="InterPro" id="IPR001628">
    <property type="entry name" value="Znf_hrmn_rcpt"/>
</dbReference>
<evidence type="ECO:0000256" key="10">
    <source>
        <dbReference type="ARBA" id="ARBA00023242"/>
    </source>
</evidence>
<protein>
    <recommendedName>
        <fullName evidence="17">Nuclear receptor domain-containing protein</fullName>
    </recommendedName>
</protein>